<evidence type="ECO:0000256" key="4">
    <source>
        <dbReference type="ARBA" id="ARBA00022840"/>
    </source>
</evidence>
<proteinExistence type="predicted"/>
<keyword evidence="4" id="KW-0067">ATP-binding</keyword>
<dbReference type="InterPro" id="IPR042095">
    <property type="entry name" value="SUMF_sf"/>
</dbReference>
<evidence type="ECO:0000256" key="2">
    <source>
        <dbReference type="ARBA" id="ARBA00022741"/>
    </source>
</evidence>
<gene>
    <name evidence="6" type="ORF">SOCE836_061200</name>
</gene>
<evidence type="ECO:0000256" key="1">
    <source>
        <dbReference type="ARBA" id="ARBA00022679"/>
    </source>
</evidence>
<name>A0A4V0NGQ1_SORCE</name>
<dbReference type="EMBL" id="CP012672">
    <property type="protein sequence ID" value="AUX33952.1"/>
    <property type="molecule type" value="Genomic_DNA"/>
</dbReference>
<dbReference type="Pfam" id="PF03781">
    <property type="entry name" value="FGE-sulfatase"/>
    <property type="match status" value="1"/>
</dbReference>
<protein>
    <submittedName>
        <fullName evidence="6">Protein kinase</fullName>
        <ecNumber evidence="6">2.7.11.1</ecNumber>
    </submittedName>
</protein>
<dbReference type="GO" id="GO:0004674">
    <property type="term" value="F:protein serine/threonine kinase activity"/>
    <property type="evidence" value="ECO:0007669"/>
    <property type="project" value="UniProtKB-EC"/>
</dbReference>
<dbReference type="InterPro" id="IPR016187">
    <property type="entry name" value="CTDL_fold"/>
</dbReference>
<evidence type="ECO:0000313" key="6">
    <source>
        <dbReference type="EMBL" id="AUX33952.1"/>
    </source>
</evidence>
<dbReference type="PROSITE" id="PS00108">
    <property type="entry name" value="PROTEIN_KINASE_ST"/>
    <property type="match status" value="1"/>
</dbReference>
<dbReference type="SUPFAM" id="SSF56112">
    <property type="entry name" value="Protein kinase-like (PK-like)"/>
    <property type="match status" value="1"/>
</dbReference>
<dbReference type="PANTHER" id="PTHR43289">
    <property type="entry name" value="MITOGEN-ACTIVATED PROTEIN KINASE KINASE KINASE 20-RELATED"/>
    <property type="match status" value="1"/>
</dbReference>
<keyword evidence="2" id="KW-0547">Nucleotide-binding</keyword>
<dbReference type="EC" id="2.7.11.1" evidence="6"/>
<dbReference type="SMART" id="SM00220">
    <property type="entry name" value="S_TKc"/>
    <property type="match status" value="1"/>
</dbReference>
<feature type="domain" description="Protein kinase" evidence="5">
    <location>
        <begin position="1"/>
        <end position="271"/>
    </location>
</feature>
<organism evidence="6 7">
    <name type="scientific">Sorangium cellulosum</name>
    <name type="common">Polyangium cellulosum</name>
    <dbReference type="NCBI Taxonomy" id="56"/>
    <lineage>
        <taxon>Bacteria</taxon>
        <taxon>Pseudomonadati</taxon>
        <taxon>Myxococcota</taxon>
        <taxon>Polyangia</taxon>
        <taxon>Polyangiales</taxon>
        <taxon>Polyangiaceae</taxon>
        <taxon>Sorangium</taxon>
    </lineage>
</organism>
<dbReference type="SUPFAM" id="SSF56436">
    <property type="entry name" value="C-type lectin-like"/>
    <property type="match status" value="1"/>
</dbReference>
<dbReference type="AlphaFoldDB" id="A0A4V0NGQ1"/>
<dbReference type="Pfam" id="PF00069">
    <property type="entry name" value="Pkinase"/>
    <property type="match status" value="1"/>
</dbReference>
<evidence type="ECO:0000313" key="7">
    <source>
        <dbReference type="Proteomes" id="UP000295497"/>
    </source>
</evidence>
<dbReference type="Proteomes" id="UP000295497">
    <property type="component" value="Chromosome"/>
</dbReference>
<dbReference type="Gene3D" id="3.30.200.20">
    <property type="entry name" value="Phosphorylase Kinase, domain 1"/>
    <property type="match status" value="1"/>
</dbReference>
<evidence type="ECO:0000259" key="5">
    <source>
        <dbReference type="PROSITE" id="PS50011"/>
    </source>
</evidence>
<dbReference type="PROSITE" id="PS50011">
    <property type="entry name" value="PROTEIN_KINASE_DOM"/>
    <property type="match status" value="1"/>
</dbReference>
<dbReference type="CDD" id="cd14014">
    <property type="entry name" value="STKc_PknB_like"/>
    <property type="match status" value="1"/>
</dbReference>
<dbReference type="InterPro" id="IPR000719">
    <property type="entry name" value="Prot_kinase_dom"/>
</dbReference>
<dbReference type="Gene3D" id="3.90.1580.10">
    <property type="entry name" value="paralog of FGE (formylglycine-generating enzyme)"/>
    <property type="match status" value="1"/>
</dbReference>
<sequence>MVAIKLLRREYADHPRVRARFLNEAEITAGLQHPAVVAVYDRGELADGRLWFTMQEVRGRTFQVALAELHAAKSPEGFRPGPSGWTFQHAVAAFARVAEAVGYAHRQGIVHRDLKPENLMMGELGEVLVMDWGLARRVADDRGPGGGAAGLHGRAADPGLTCEGDVLGTPAYMPPEQAAGQQRLHSPQSDVYALGAVLYHLLSGQPPYRTSGLLPFRQILAGPPLPVAEAARGGPQPPAELVAICSRAMAREIAARYPDASAVAEEVRSWLDRTFRREQALRVVRRAQALLPDVAASREQAARAKAEADALLAAARPRDPLDRKQRGWARQDEAEALSAEAAVREAEWLTRMHGALCIDPELPDAHAALAGYYEARLAEAERAHRRADALRLEALLRAHDRGKHAALLSAAGELSLVTEPPGATVVLERYVERGRRLIPETVGELGLTPLRSVKLPRGSYRLRLRAPGRAEVLYPALIERDGHWDGVAPGEREPRPIWLPKEGELGADDVYVPAGYCWTGGDPKAPYSLPARRIWFDAFVIRRFPVTNREYLEFLNDLVAAGREREALSACPRERAGVAGGSGRRFAFGRDRGGRFVLTPNDLGRTHLPDAPVTLIGWRAASAYARWLAAREGKPWRLPSELERERAARGADGRIYPFGNHLDVQFVRTRDGDDGLPSIASVHEIPLDESPYGVRGLGGNSRDWCRDRWTREGPRLDGGRLAANVDELGARRAVRGGAWLGALDRSRSAARAGVPGGQRRRTTGVRVVRACPP</sequence>
<dbReference type="InterPro" id="IPR011009">
    <property type="entry name" value="Kinase-like_dom_sf"/>
</dbReference>
<dbReference type="Gene3D" id="1.10.510.10">
    <property type="entry name" value="Transferase(Phosphotransferase) domain 1"/>
    <property type="match status" value="1"/>
</dbReference>
<dbReference type="InterPro" id="IPR005532">
    <property type="entry name" value="SUMF_dom"/>
</dbReference>
<evidence type="ECO:0000256" key="3">
    <source>
        <dbReference type="ARBA" id="ARBA00022777"/>
    </source>
</evidence>
<reference evidence="6 7" key="1">
    <citation type="submission" date="2015-09" db="EMBL/GenBank/DDBJ databases">
        <title>Sorangium comparison.</title>
        <authorList>
            <person name="Zaburannyi N."/>
            <person name="Bunk B."/>
            <person name="Overmann J."/>
            <person name="Mueller R."/>
        </authorList>
    </citation>
    <scope>NUCLEOTIDE SEQUENCE [LARGE SCALE GENOMIC DNA]</scope>
    <source>
        <strain evidence="6 7">So ce836</strain>
    </source>
</reference>
<dbReference type="GO" id="GO:0005524">
    <property type="term" value="F:ATP binding"/>
    <property type="evidence" value="ECO:0007669"/>
    <property type="project" value="UniProtKB-KW"/>
</dbReference>
<keyword evidence="3 6" id="KW-0418">Kinase</keyword>
<keyword evidence="1 6" id="KW-0808">Transferase</keyword>
<dbReference type="PANTHER" id="PTHR43289:SF6">
    <property type="entry name" value="SERINE_THREONINE-PROTEIN KINASE NEKL-3"/>
    <property type="match status" value="1"/>
</dbReference>
<accession>A0A4V0NGQ1</accession>
<dbReference type="InterPro" id="IPR008271">
    <property type="entry name" value="Ser/Thr_kinase_AS"/>
</dbReference>